<accession>A0A7E4VQQ5</accession>
<reference evidence="2" key="1">
    <citation type="journal article" date="2013" name="Genetics">
        <title>The draft genome and transcriptome of Panagrellus redivivus are shaped by the harsh demands of a free-living lifestyle.</title>
        <authorList>
            <person name="Srinivasan J."/>
            <person name="Dillman A.R."/>
            <person name="Macchietto M.G."/>
            <person name="Heikkinen L."/>
            <person name="Lakso M."/>
            <person name="Fracchia K.M."/>
            <person name="Antoshechkin I."/>
            <person name="Mortazavi A."/>
            <person name="Wong G."/>
            <person name="Sternberg P.W."/>
        </authorList>
    </citation>
    <scope>NUCLEOTIDE SEQUENCE [LARGE SCALE GENOMIC DNA]</scope>
    <source>
        <strain evidence="2">MT8872</strain>
    </source>
</reference>
<evidence type="ECO:0000313" key="2">
    <source>
        <dbReference type="Proteomes" id="UP000492821"/>
    </source>
</evidence>
<dbReference type="Gene3D" id="1.20.1070.10">
    <property type="entry name" value="Rhodopsin 7-helix transmembrane proteins"/>
    <property type="match status" value="1"/>
</dbReference>
<feature type="transmembrane region" description="Helical" evidence="1">
    <location>
        <begin position="57"/>
        <end position="81"/>
    </location>
</feature>
<keyword evidence="1" id="KW-0472">Membrane</keyword>
<evidence type="ECO:0000313" key="3">
    <source>
        <dbReference type="WBParaSite" id="Pan_g23884.t1"/>
    </source>
</evidence>
<dbReference type="Proteomes" id="UP000492821">
    <property type="component" value="Unassembled WGS sequence"/>
</dbReference>
<protein>
    <submittedName>
        <fullName evidence="3">G_PROTEIN_RECEP_F1_2 domain-containing protein</fullName>
    </submittedName>
</protein>
<evidence type="ECO:0000256" key="1">
    <source>
        <dbReference type="SAM" id="Phobius"/>
    </source>
</evidence>
<dbReference type="AlphaFoldDB" id="A0A7E4VQQ5"/>
<feature type="transmembrane region" description="Helical" evidence="1">
    <location>
        <begin position="128"/>
        <end position="151"/>
    </location>
</feature>
<organism evidence="2 3">
    <name type="scientific">Panagrellus redivivus</name>
    <name type="common">Microworm</name>
    <dbReference type="NCBI Taxonomy" id="6233"/>
    <lineage>
        <taxon>Eukaryota</taxon>
        <taxon>Metazoa</taxon>
        <taxon>Ecdysozoa</taxon>
        <taxon>Nematoda</taxon>
        <taxon>Chromadorea</taxon>
        <taxon>Rhabditida</taxon>
        <taxon>Tylenchina</taxon>
        <taxon>Panagrolaimomorpha</taxon>
        <taxon>Panagrolaimoidea</taxon>
        <taxon>Panagrolaimidae</taxon>
        <taxon>Panagrellus</taxon>
    </lineage>
</organism>
<dbReference type="SUPFAM" id="SSF81321">
    <property type="entry name" value="Family A G protein-coupled receptor-like"/>
    <property type="match status" value="1"/>
</dbReference>
<name>A0A7E4VQQ5_PANRE</name>
<dbReference type="WBParaSite" id="Pan_g23884.t1">
    <property type="protein sequence ID" value="Pan_g23884.t1"/>
    <property type="gene ID" value="Pan_g23884"/>
</dbReference>
<sequence length="156" mass="17509">MEVTTSNLHGLGLVQLLLPLHDHSLDEPWYVTFYYDPSAYGMSAEDYPKYLTQGQSLFFLITHVITMIIPIGFYIYAIVFLLKHRNGAKPTSKAMSVEAKLLLPCIFNTVIFIIGQVVITIGTGSGKWATWMVLILFTCNAAFNPFLLILFSGVIR</sequence>
<keyword evidence="1" id="KW-0812">Transmembrane</keyword>
<keyword evidence="2" id="KW-1185">Reference proteome</keyword>
<feature type="transmembrane region" description="Helical" evidence="1">
    <location>
        <begin position="101"/>
        <end position="122"/>
    </location>
</feature>
<reference evidence="3" key="2">
    <citation type="submission" date="2020-10" db="UniProtKB">
        <authorList>
            <consortium name="WormBaseParasite"/>
        </authorList>
    </citation>
    <scope>IDENTIFICATION</scope>
</reference>
<proteinExistence type="predicted"/>
<keyword evidence="1" id="KW-1133">Transmembrane helix</keyword>